<dbReference type="GO" id="GO:0016874">
    <property type="term" value="F:ligase activity"/>
    <property type="evidence" value="ECO:0007669"/>
    <property type="project" value="UniProtKB-KW"/>
</dbReference>
<proteinExistence type="predicted"/>
<dbReference type="Gene3D" id="3.90.1860.10">
    <property type="entry name" value="tRNA-splicing ligase RtcB"/>
    <property type="match status" value="1"/>
</dbReference>
<keyword evidence="7" id="KW-0342">GTP-binding</keyword>
<dbReference type="EC" id="6.5.1.8" evidence="2"/>
<dbReference type="Pfam" id="PF01139">
    <property type="entry name" value="RtcB"/>
    <property type="match status" value="1"/>
</dbReference>
<keyword evidence="11" id="KW-1185">Reference proteome</keyword>
<dbReference type="PROSITE" id="PS01288">
    <property type="entry name" value="UPF0027"/>
    <property type="match status" value="1"/>
</dbReference>
<keyword evidence="8" id="KW-0464">Manganese</keyword>
<comment type="caution">
    <text evidence="10">The sequence shown here is derived from an EMBL/GenBank/DDBJ whole genome shotgun (WGS) entry which is preliminary data.</text>
</comment>
<keyword evidence="3 10" id="KW-0436">Ligase</keyword>
<evidence type="ECO:0000256" key="6">
    <source>
        <dbReference type="ARBA" id="ARBA00022800"/>
    </source>
</evidence>
<dbReference type="PANTHER" id="PTHR11118">
    <property type="entry name" value="RNA-SPLICING LIGASE RTCB HOMOLOG"/>
    <property type="match status" value="1"/>
</dbReference>
<dbReference type="EMBL" id="LNQR01000057">
    <property type="protein sequence ID" value="KWT86082.1"/>
    <property type="molecule type" value="Genomic_DNA"/>
</dbReference>
<evidence type="ECO:0000256" key="5">
    <source>
        <dbReference type="ARBA" id="ARBA00022741"/>
    </source>
</evidence>
<evidence type="ECO:0000256" key="3">
    <source>
        <dbReference type="ARBA" id="ARBA00022598"/>
    </source>
</evidence>
<dbReference type="PANTHER" id="PTHR11118:SF1">
    <property type="entry name" value="RNA-SPLICING LIGASE RTCB HOMOLOG"/>
    <property type="match status" value="1"/>
</dbReference>
<evidence type="ECO:0000256" key="8">
    <source>
        <dbReference type="ARBA" id="ARBA00023211"/>
    </source>
</evidence>
<evidence type="ECO:0000256" key="9">
    <source>
        <dbReference type="ARBA" id="ARBA00047746"/>
    </source>
</evidence>
<protein>
    <recommendedName>
        <fullName evidence="2">3'-phosphate/5'-hydroxy nucleic acid ligase</fullName>
        <ecNumber evidence="2">6.5.1.8</ecNumber>
    </recommendedName>
</protein>
<keyword evidence="6" id="KW-0692">RNA repair</keyword>
<name>A0ABR5SGP8_9BACT</name>
<evidence type="ECO:0000313" key="11">
    <source>
        <dbReference type="Proteomes" id="UP000060487"/>
    </source>
</evidence>
<dbReference type="InterPro" id="IPR001233">
    <property type="entry name" value="RtcB"/>
</dbReference>
<gene>
    <name evidence="10" type="ORF">ASN18_1569</name>
</gene>
<evidence type="ECO:0000256" key="1">
    <source>
        <dbReference type="ARBA" id="ARBA00001936"/>
    </source>
</evidence>
<evidence type="ECO:0000313" key="10">
    <source>
        <dbReference type="EMBL" id="KWT86082.1"/>
    </source>
</evidence>
<evidence type="ECO:0000256" key="4">
    <source>
        <dbReference type="ARBA" id="ARBA00022723"/>
    </source>
</evidence>
<evidence type="ECO:0000256" key="7">
    <source>
        <dbReference type="ARBA" id="ARBA00023134"/>
    </source>
</evidence>
<evidence type="ECO:0000256" key="2">
    <source>
        <dbReference type="ARBA" id="ARBA00012726"/>
    </source>
</evidence>
<keyword evidence="4" id="KW-0479">Metal-binding</keyword>
<organism evidence="10 11">
    <name type="scientific">Candidatus Magnetominusculus xianensis</name>
    <dbReference type="NCBI Taxonomy" id="1748249"/>
    <lineage>
        <taxon>Bacteria</taxon>
        <taxon>Pseudomonadati</taxon>
        <taxon>Nitrospirota</taxon>
        <taxon>Nitrospiria</taxon>
        <taxon>Nitrospirales</taxon>
        <taxon>Nitrospiraceae</taxon>
        <taxon>Candidatus Magnetominusculus</taxon>
    </lineage>
</organism>
<dbReference type="InterPro" id="IPR036025">
    <property type="entry name" value="RtcB-like_sf"/>
</dbReference>
<dbReference type="Proteomes" id="UP000060487">
    <property type="component" value="Unassembled WGS sequence"/>
</dbReference>
<comment type="cofactor">
    <cofactor evidence="1">
        <name>Mn(2+)</name>
        <dbReference type="ChEBI" id="CHEBI:29035"/>
    </cofactor>
</comment>
<dbReference type="SUPFAM" id="SSF103365">
    <property type="entry name" value="Hypothetical protein PH1602"/>
    <property type="match status" value="1"/>
</dbReference>
<sequence>MGDIIRLDGNRIEVSADSKEGMLVPGIIYVDPELERHLEAQAIDQVANVATLPGIVGVSMAMPDIHTGYGFPIGGVAAFDINDGVISPGGVGYDIN</sequence>
<keyword evidence="5" id="KW-0547">Nucleotide-binding</keyword>
<reference evidence="10 11" key="1">
    <citation type="submission" date="2015-11" db="EMBL/GenBank/DDBJ databases">
        <authorList>
            <person name="Lin W."/>
        </authorList>
    </citation>
    <scope>NUCLEOTIDE SEQUENCE [LARGE SCALE GENOMIC DNA]</scope>
    <source>
        <strain evidence="10 11">HCH-1</strain>
    </source>
</reference>
<accession>A0ABR5SGP8</accession>
<comment type="catalytic activity">
    <reaction evidence="9">
        <text>a 3'-end 3'-phospho-ribonucleotide-RNA + a 5'-end dephospho-ribonucleoside-RNA + GTP = a ribonucleotidyl-ribonucleotide-RNA + GMP + diphosphate</text>
        <dbReference type="Rhea" id="RHEA:68076"/>
        <dbReference type="Rhea" id="RHEA-COMP:10463"/>
        <dbReference type="Rhea" id="RHEA-COMP:13936"/>
        <dbReference type="Rhea" id="RHEA-COMP:17355"/>
        <dbReference type="ChEBI" id="CHEBI:33019"/>
        <dbReference type="ChEBI" id="CHEBI:37565"/>
        <dbReference type="ChEBI" id="CHEBI:58115"/>
        <dbReference type="ChEBI" id="CHEBI:83062"/>
        <dbReference type="ChEBI" id="CHEBI:138284"/>
        <dbReference type="ChEBI" id="CHEBI:173118"/>
        <dbReference type="EC" id="6.5.1.8"/>
    </reaction>
</comment>